<sequence>MNLTVKLLLLAVAICLFIICAVETAEQVNDSSDLDGDQEGYEDEYPLLNLLDKLVASRQRDTRNWRSNPKFRNYKAHSAGWKRAPLADDTAHQVDERRYNSGRYSGYGCQGNRCSADGRGHLKHKIYLNLLNNN</sequence>
<dbReference type="EMBL" id="MRZV01002495">
    <property type="protein sequence ID" value="PIK33567.1"/>
    <property type="molecule type" value="Genomic_DNA"/>
</dbReference>
<name>A0A2G8JCU7_STIJA</name>
<accession>A0A2G8JCU7</accession>
<evidence type="ECO:0000313" key="2">
    <source>
        <dbReference type="EMBL" id="PIK33567.1"/>
    </source>
</evidence>
<dbReference type="Proteomes" id="UP000230750">
    <property type="component" value="Unassembled WGS sequence"/>
</dbReference>
<comment type="caution">
    <text evidence="2">The sequence shown here is derived from an EMBL/GenBank/DDBJ whole genome shotgun (WGS) entry which is preliminary data.</text>
</comment>
<evidence type="ECO:0000313" key="3">
    <source>
        <dbReference type="Proteomes" id="UP000230750"/>
    </source>
</evidence>
<evidence type="ECO:0000256" key="1">
    <source>
        <dbReference type="SAM" id="SignalP"/>
    </source>
</evidence>
<gene>
    <name evidence="2" type="ORF">BSL78_29618</name>
</gene>
<feature type="chain" id="PRO_5013620942" evidence="1">
    <location>
        <begin position="25"/>
        <end position="134"/>
    </location>
</feature>
<dbReference type="AlphaFoldDB" id="A0A2G8JCU7"/>
<reference evidence="2 3" key="1">
    <citation type="journal article" date="2017" name="PLoS Biol.">
        <title>The sea cucumber genome provides insights into morphological evolution and visceral regeneration.</title>
        <authorList>
            <person name="Zhang X."/>
            <person name="Sun L."/>
            <person name="Yuan J."/>
            <person name="Sun Y."/>
            <person name="Gao Y."/>
            <person name="Zhang L."/>
            <person name="Li S."/>
            <person name="Dai H."/>
            <person name="Hamel J.F."/>
            <person name="Liu C."/>
            <person name="Yu Y."/>
            <person name="Liu S."/>
            <person name="Lin W."/>
            <person name="Guo K."/>
            <person name="Jin S."/>
            <person name="Xu P."/>
            <person name="Storey K.B."/>
            <person name="Huan P."/>
            <person name="Zhang T."/>
            <person name="Zhou Y."/>
            <person name="Zhang J."/>
            <person name="Lin C."/>
            <person name="Li X."/>
            <person name="Xing L."/>
            <person name="Huo D."/>
            <person name="Sun M."/>
            <person name="Wang L."/>
            <person name="Mercier A."/>
            <person name="Li F."/>
            <person name="Yang H."/>
            <person name="Xiang J."/>
        </authorList>
    </citation>
    <scope>NUCLEOTIDE SEQUENCE [LARGE SCALE GENOMIC DNA]</scope>
    <source>
        <strain evidence="2">Shaxun</strain>
        <tissue evidence="2">Muscle</tissue>
    </source>
</reference>
<keyword evidence="3" id="KW-1185">Reference proteome</keyword>
<feature type="signal peptide" evidence="1">
    <location>
        <begin position="1"/>
        <end position="24"/>
    </location>
</feature>
<protein>
    <submittedName>
        <fullName evidence="2">Uncharacterized protein</fullName>
    </submittedName>
</protein>
<proteinExistence type="predicted"/>
<keyword evidence="1" id="KW-0732">Signal</keyword>
<organism evidence="2 3">
    <name type="scientific">Stichopus japonicus</name>
    <name type="common">Sea cucumber</name>
    <dbReference type="NCBI Taxonomy" id="307972"/>
    <lineage>
        <taxon>Eukaryota</taxon>
        <taxon>Metazoa</taxon>
        <taxon>Echinodermata</taxon>
        <taxon>Eleutherozoa</taxon>
        <taxon>Echinozoa</taxon>
        <taxon>Holothuroidea</taxon>
        <taxon>Aspidochirotacea</taxon>
        <taxon>Aspidochirotida</taxon>
        <taxon>Stichopodidae</taxon>
        <taxon>Apostichopus</taxon>
    </lineage>
</organism>